<evidence type="ECO:0000313" key="1">
    <source>
        <dbReference type="EMBL" id="MED6223098.1"/>
    </source>
</evidence>
<dbReference type="EMBL" id="JASCZI010272662">
    <property type="protein sequence ID" value="MED6223098.1"/>
    <property type="molecule type" value="Genomic_DNA"/>
</dbReference>
<gene>
    <name evidence="1" type="ORF">PIB30_070703</name>
</gene>
<sequence length="223" mass="23749">MEKNYASMSKEVEKLRAELTNTVNVNQRNSGAYGDSSTTMDNVAYGLPQRQNAHEDGYVVSQGYATLPTGYVGGATATTTGAQSVPASANSGYNAPRWSNYDSSAGPAYDTQRSLAYDAQRVTGGDSVIESGYDPQRGANLNAQYDPHRGPVYDVNRGQGYDMQRQPSYDASGTIGYEPQSIAAGGLHGHVLPVENMLPYGATTPPAHNSGGYEALHQGVNQR</sequence>
<protein>
    <submittedName>
        <fullName evidence="1">Uncharacterized protein</fullName>
    </submittedName>
</protein>
<dbReference type="Proteomes" id="UP001341840">
    <property type="component" value="Unassembled WGS sequence"/>
</dbReference>
<proteinExistence type="predicted"/>
<evidence type="ECO:0000313" key="2">
    <source>
        <dbReference type="Proteomes" id="UP001341840"/>
    </source>
</evidence>
<keyword evidence="2" id="KW-1185">Reference proteome</keyword>
<reference evidence="1 2" key="1">
    <citation type="journal article" date="2023" name="Plants (Basel)">
        <title>Bridging the Gap: Combining Genomics and Transcriptomics Approaches to Understand Stylosanthes scabra, an Orphan Legume from the Brazilian Caatinga.</title>
        <authorList>
            <person name="Ferreira-Neto J.R.C."/>
            <person name="da Silva M.D."/>
            <person name="Binneck E."/>
            <person name="de Melo N.F."/>
            <person name="da Silva R.H."/>
            <person name="de Melo A.L.T.M."/>
            <person name="Pandolfi V."/>
            <person name="Bustamante F.O."/>
            <person name="Brasileiro-Vidal A.C."/>
            <person name="Benko-Iseppon A.M."/>
        </authorList>
    </citation>
    <scope>NUCLEOTIDE SEQUENCE [LARGE SCALE GENOMIC DNA]</scope>
    <source>
        <tissue evidence="1">Leaves</tissue>
    </source>
</reference>
<organism evidence="1 2">
    <name type="scientific">Stylosanthes scabra</name>
    <dbReference type="NCBI Taxonomy" id="79078"/>
    <lineage>
        <taxon>Eukaryota</taxon>
        <taxon>Viridiplantae</taxon>
        <taxon>Streptophyta</taxon>
        <taxon>Embryophyta</taxon>
        <taxon>Tracheophyta</taxon>
        <taxon>Spermatophyta</taxon>
        <taxon>Magnoliopsida</taxon>
        <taxon>eudicotyledons</taxon>
        <taxon>Gunneridae</taxon>
        <taxon>Pentapetalae</taxon>
        <taxon>rosids</taxon>
        <taxon>fabids</taxon>
        <taxon>Fabales</taxon>
        <taxon>Fabaceae</taxon>
        <taxon>Papilionoideae</taxon>
        <taxon>50 kb inversion clade</taxon>
        <taxon>dalbergioids sensu lato</taxon>
        <taxon>Dalbergieae</taxon>
        <taxon>Pterocarpus clade</taxon>
        <taxon>Stylosanthes</taxon>
    </lineage>
</organism>
<accession>A0ABU6ZMC5</accession>
<comment type="caution">
    <text evidence="1">The sequence shown here is derived from an EMBL/GenBank/DDBJ whole genome shotgun (WGS) entry which is preliminary data.</text>
</comment>
<name>A0ABU6ZMC5_9FABA</name>